<evidence type="ECO:0000313" key="1">
    <source>
        <dbReference type="EMBL" id="MCW9707320.1"/>
    </source>
</evidence>
<dbReference type="RefSeq" id="WP_265766088.1">
    <property type="nucleotide sequence ID" value="NZ_JAGGJA010000006.1"/>
</dbReference>
<dbReference type="NCBIfam" id="TIGR00738">
    <property type="entry name" value="rrf2_super"/>
    <property type="match status" value="1"/>
</dbReference>
<dbReference type="PROSITE" id="PS51197">
    <property type="entry name" value="HTH_RRF2_2"/>
    <property type="match status" value="1"/>
</dbReference>
<accession>A0ABT3PN89</accession>
<gene>
    <name evidence="1" type="ORF">J6I44_10655</name>
</gene>
<dbReference type="SUPFAM" id="SSF46785">
    <property type="entry name" value="Winged helix' DNA-binding domain"/>
    <property type="match status" value="1"/>
</dbReference>
<name>A0ABT3PN89_9BACT</name>
<dbReference type="InterPro" id="IPR036390">
    <property type="entry name" value="WH_DNA-bd_sf"/>
</dbReference>
<reference evidence="1 2" key="1">
    <citation type="submission" date="2021-03" db="EMBL/GenBank/DDBJ databases">
        <title>Aliifodinibius sp. nov., a new bacterium isolated from saline soil.</title>
        <authorList>
            <person name="Galisteo C."/>
            <person name="De La Haba R."/>
            <person name="Sanchez-Porro C."/>
            <person name="Ventosa A."/>
        </authorList>
    </citation>
    <scope>NUCLEOTIDE SEQUENCE [LARGE SCALE GENOMIC DNA]</scope>
    <source>
        <strain evidence="1 2">1BSP15-2V2</strain>
    </source>
</reference>
<protein>
    <submittedName>
        <fullName evidence="1">Rrf2 family transcriptional regulator</fullName>
    </submittedName>
</protein>
<comment type="caution">
    <text evidence="1">The sequence shown here is derived from an EMBL/GenBank/DDBJ whole genome shotgun (WGS) entry which is preliminary data.</text>
</comment>
<dbReference type="PANTHER" id="PTHR33221:SF15">
    <property type="entry name" value="HTH-TYPE TRANSCRIPTIONAL REGULATOR YWGB-RELATED"/>
    <property type="match status" value="1"/>
</dbReference>
<dbReference type="InterPro" id="IPR000944">
    <property type="entry name" value="Tscrpt_reg_Rrf2"/>
</dbReference>
<proteinExistence type="predicted"/>
<keyword evidence="2" id="KW-1185">Reference proteome</keyword>
<dbReference type="InterPro" id="IPR036388">
    <property type="entry name" value="WH-like_DNA-bd_sf"/>
</dbReference>
<dbReference type="Proteomes" id="UP001207918">
    <property type="component" value="Unassembled WGS sequence"/>
</dbReference>
<sequence length="150" mass="16865">MLFSKSCIYGLRASLYLASNQNGEYISIGKLSDKLDISFHFLTKILQQLTANDLLESLKGPNGGVRLSKPGKQITLLDIVLAIDGDELFQECVLGLPGCGMEKPCPFHEIWLHKRDDIKRMLETRSLAEMAKEGKEGHLRITPDGKYKWD</sequence>
<evidence type="ECO:0000313" key="2">
    <source>
        <dbReference type="Proteomes" id="UP001207918"/>
    </source>
</evidence>
<dbReference type="EMBL" id="JAGGJA010000006">
    <property type="protein sequence ID" value="MCW9707320.1"/>
    <property type="molecule type" value="Genomic_DNA"/>
</dbReference>
<dbReference type="Gene3D" id="1.10.10.10">
    <property type="entry name" value="Winged helix-like DNA-binding domain superfamily/Winged helix DNA-binding domain"/>
    <property type="match status" value="1"/>
</dbReference>
<organism evidence="1 2">
    <name type="scientific">Fodinibius salsisoli</name>
    <dbReference type="NCBI Taxonomy" id="2820877"/>
    <lineage>
        <taxon>Bacteria</taxon>
        <taxon>Pseudomonadati</taxon>
        <taxon>Balneolota</taxon>
        <taxon>Balneolia</taxon>
        <taxon>Balneolales</taxon>
        <taxon>Balneolaceae</taxon>
        <taxon>Fodinibius</taxon>
    </lineage>
</organism>
<dbReference type="PANTHER" id="PTHR33221">
    <property type="entry name" value="WINGED HELIX-TURN-HELIX TRANSCRIPTIONAL REGULATOR, RRF2 FAMILY"/>
    <property type="match status" value="1"/>
</dbReference>
<dbReference type="Pfam" id="PF02082">
    <property type="entry name" value="Rrf2"/>
    <property type="match status" value="1"/>
</dbReference>